<dbReference type="CDD" id="cd17724">
    <property type="entry name" value="BRCT_p53bp1_rpt2"/>
    <property type="match status" value="1"/>
</dbReference>
<comment type="subcellular location">
    <subcellularLocation>
        <location evidence="1">Nucleus</location>
    </subcellularLocation>
</comment>
<feature type="compositionally biased region" description="Polar residues" evidence="4">
    <location>
        <begin position="441"/>
        <end position="472"/>
    </location>
</feature>
<dbReference type="SMART" id="SM00292">
    <property type="entry name" value="BRCT"/>
    <property type="match status" value="1"/>
</dbReference>
<dbReference type="InterPro" id="IPR036420">
    <property type="entry name" value="BRCT_dom_sf"/>
</dbReference>
<dbReference type="PANTHER" id="PTHR15321">
    <property type="entry name" value="TUMOR SUPPRESSOR P53-BINDING PROTEIN 1"/>
    <property type="match status" value="1"/>
</dbReference>
<evidence type="ECO:0000256" key="3">
    <source>
        <dbReference type="ARBA" id="ARBA00023242"/>
    </source>
</evidence>
<dbReference type="OrthoDB" id="129353at2759"/>
<comment type="caution">
    <text evidence="6">The sequence shown here is derived from an EMBL/GenBank/DDBJ whole genome shotgun (WGS) entry which is preliminary data.</text>
</comment>
<feature type="compositionally biased region" description="Low complexity" evidence="4">
    <location>
        <begin position="421"/>
        <end position="433"/>
    </location>
</feature>
<organism evidence="6 7">
    <name type="scientific">Ramazzottius varieornatus</name>
    <name type="common">Water bear</name>
    <name type="synonym">Tardigrade</name>
    <dbReference type="NCBI Taxonomy" id="947166"/>
    <lineage>
        <taxon>Eukaryota</taxon>
        <taxon>Metazoa</taxon>
        <taxon>Ecdysozoa</taxon>
        <taxon>Tardigrada</taxon>
        <taxon>Eutardigrada</taxon>
        <taxon>Parachela</taxon>
        <taxon>Hypsibioidea</taxon>
        <taxon>Ramazzottiidae</taxon>
        <taxon>Ramazzottius</taxon>
    </lineage>
</organism>
<dbReference type="InterPro" id="IPR001357">
    <property type="entry name" value="BRCT_dom"/>
</dbReference>
<feature type="domain" description="BRCT" evidence="5">
    <location>
        <begin position="859"/>
        <end position="954"/>
    </location>
</feature>
<reference evidence="6 7" key="1">
    <citation type="journal article" date="2016" name="Nat. Commun.">
        <title>Extremotolerant tardigrade genome and improved radiotolerance of human cultured cells by tardigrade-unique protein.</title>
        <authorList>
            <person name="Hashimoto T."/>
            <person name="Horikawa D.D."/>
            <person name="Saito Y."/>
            <person name="Kuwahara H."/>
            <person name="Kozuka-Hata H."/>
            <person name="Shin-I T."/>
            <person name="Minakuchi Y."/>
            <person name="Ohishi K."/>
            <person name="Motoyama A."/>
            <person name="Aizu T."/>
            <person name="Enomoto A."/>
            <person name="Kondo K."/>
            <person name="Tanaka S."/>
            <person name="Hara Y."/>
            <person name="Koshikawa S."/>
            <person name="Sagara H."/>
            <person name="Miura T."/>
            <person name="Yokobori S."/>
            <person name="Miyagawa K."/>
            <person name="Suzuki Y."/>
            <person name="Kubo T."/>
            <person name="Oyama M."/>
            <person name="Kohara Y."/>
            <person name="Fujiyama A."/>
            <person name="Arakawa K."/>
            <person name="Katayama T."/>
            <person name="Toyoda A."/>
            <person name="Kunieda T."/>
        </authorList>
    </citation>
    <scope>NUCLEOTIDE SEQUENCE [LARGE SCALE GENOMIC DNA]</scope>
    <source>
        <strain evidence="6 7">YOKOZUNA-1</strain>
    </source>
</reference>
<dbReference type="GO" id="GO:0042393">
    <property type="term" value="F:histone binding"/>
    <property type="evidence" value="ECO:0007669"/>
    <property type="project" value="TreeGrafter"/>
</dbReference>
<evidence type="ECO:0000259" key="5">
    <source>
        <dbReference type="PROSITE" id="PS50172"/>
    </source>
</evidence>
<dbReference type="InterPro" id="IPR047249">
    <property type="entry name" value="BRCT_p53bp1-like_rpt1"/>
</dbReference>
<feature type="compositionally biased region" description="Polar residues" evidence="4">
    <location>
        <begin position="489"/>
        <end position="502"/>
    </location>
</feature>
<evidence type="ECO:0000256" key="1">
    <source>
        <dbReference type="ARBA" id="ARBA00004123"/>
    </source>
</evidence>
<dbReference type="GO" id="GO:0005634">
    <property type="term" value="C:nucleus"/>
    <property type="evidence" value="ECO:0007669"/>
    <property type="project" value="UniProtKB-SubCell"/>
</dbReference>
<keyword evidence="7" id="KW-1185">Reference proteome</keyword>
<dbReference type="CDD" id="cd17745">
    <property type="entry name" value="BRCT_p53bp1_rpt1"/>
    <property type="match status" value="1"/>
</dbReference>
<name>A0A1D1UVR7_RAMVA</name>
<feature type="region of interest" description="Disordered" evidence="4">
    <location>
        <begin position="216"/>
        <end position="256"/>
    </location>
</feature>
<feature type="region of interest" description="Disordered" evidence="4">
    <location>
        <begin position="1"/>
        <end position="30"/>
    </location>
</feature>
<dbReference type="AlphaFoldDB" id="A0A1D1UVR7"/>
<feature type="region of interest" description="Disordered" evidence="4">
    <location>
        <begin position="415"/>
        <end position="530"/>
    </location>
</feature>
<keyword evidence="3" id="KW-0539">Nucleus</keyword>
<dbReference type="GO" id="GO:0000077">
    <property type="term" value="P:DNA damage checkpoint signaling"/>
    <property type="evidence" value="ECO:0007669"/>
    <property type="project" value="TreeGrafter"/>
</dbReference>
<dbReference type="Pfam" id="PF18428">
    <property type="entry name" value="BRCT_3"/>
    <property type="match status" value="1"/>
</dbReference>
<dbReference type="SUPFAM" id="SSF52113">
    <property type="entry name" value="BRCT domain"/>
    <property type="match status" value="2"/>
</dbReference>
<evidence type="ECO:0000313" key="6">
    <source>
        <dbReference type="EMBL" id="GAU92555.1"/>
    </source>
</evidence>
<evidence type="ECO:0000313" key="7">
    <source>
        <dbReference type="Proteomes" id="UP000186922"/>
    </source>
</evidence>
<feature type="region of interest" description="Disordered" evidence="4">
    <location>
        <begin position="327"/>
        <end position="375"/>
    </location>
</feature>
<evidence type="ECO:0000256" key="2">
    <source>
        <dbReference type="ARBA" id="ARBA00022763"/>
    </source>
</evidence>
<feature type="region of interest" description="Disordered" evidence="4">
    <location>
        <begin position="570"/>
        <end position="620"/>
    </location>
</feature>
<feature type="domain" description="BRCT" evidence="5">
    <location>
        <begin position="968"/>
        <end position="1066"/>
    </location>
</feature>
<feature type="compositionally biased region" description="Basic and acidic residues" evidence="4">
    <location>
        <begin position="1"/>
        <end position="10"/>
    </location>
</feature>
<dbReference type="PANTHER" id="PTHR15321:SF3">
    <property type="entry name" value="TP53-BINDING PROTEIN 1"/>
    <property type="match status" value="1"/>
</dbReference>
<dbReference type="GO" id="GO:0045944">
    <property type="term" value="P:positive regulation of transcription by RNA polymerase II"/>
    <property type="evidence" value="ECO:0007669"/>
    <property type="project" value="TreeGrafter"/>
</dbReference>
<sequence length="1071" mass="116289">MSRANNKESGSDSGANMDSQGSSSGGRGSASSNLLIPDLLQLYRQTLFMATKEAELSVTGSQFGQGGLDEMSAALDNWANVEFDPPGCLRLSKKSGACQKIVSYWKKLLGSILKERDPASFGNHDRGVMTICKLLHKDFQVAVTAISRWNDRDFPNIPPEQAKEKLSMNQLTFLCRRYHNDLTLIAHAFKSSLSANDFKYLNPRLTETYPITEGPEYVKEEHPGPHVSPAKADSSKKKKGKAEKRPSPSSRAANDSMVSMASMFGPLDVDNHSPRVNYVSEFMSNSPLPSPISIDSKAFPFQSQAHPPPKKIELKAENQSILKSLLPAQSRQGLEQPLDLGRGQGGKMTGANGSSSGMNGHRRMSSRGDGDQYGGEVQKLKAKNKKYVGMIMQLVHQLFSVGQVPFVDLTGIDQEDRDESSAVSSSTPSSRVSHGPYNGTLHPSQQNGHGRPSHQSASPNSASLMAAQQATQAAKRPRSTAVPARMRTPQVSFDRTTMSWHSPSPRLKEESPDSPSLLPIKRSVPTGPNSALQTLLTSKSPSPSPYKPSVIQHSNGIDMNGAMNGLNGNFTQKSNKRKSNPIKRELPGYGPIGATSSCSPEPGLNGAATPSDADSHEDDDLAKNVKSSLFVPPVELNYVESRMGNGLIKRPIDDILEQMGVNKRKCSNMQAMADSLLYANDGLATLGTAINTASVPPPKTLVFAKLQEGVMFPGEVVERTGSGCVVAWLHDNFSSYISAGDVMMLSEALTQNSKTSLMVRLRNGQTFDYYACNLLEANRDGSYKVFTHRGDSTRGDSIRCPLEDLIVVMDANAPLVLDGDIGSKRQMELLASRSPVPESVVMKKGGSRIVSQATVSSVDDTDIFRGVCFTVTWQKSRAEDEQMITLIQSAGGVVADSISDLISFAGEKVLVASCTCSTSIYFQCLAADIPCVSYQWVIDSYTAKEKREYGPYLLPAGFEDDQVILWHPRENMFGDRRISLYGEDAPSVASWYLALKAGGVAVTTLDIEHMTEEMANVDIVVALESSCPHSIRDAAEAEGGVTIVSDNWLKSSLIHGKLQDWDKAEYMPSFD</sequence>
<dbReference type="STRING" id="947166.A0A1D1UVR7"/>
<dbReference type="InterPro" id="IPR047250">
    <property type="entry name" value="BRCT_p53bp1-like_rpt2"/>
</dbReference>
<keyword evidence="2" id="KW-0227">DNA damage</keyword>
<dbReference type="PROSITE" id="PS50172">
    <property type="entry name" value="BRCT"/>
    <property type="match status" value="2"/>
</dbReference>
<dbReference type="InterPro" id="IPR047252">
    <property type="entry name" value="TP53BP1-like"/>
</dbReference>
<gene>
    <name evidence="6" type="primary">RvY_04620</name>
    <name evidence="6" type="synonym">RvY_04620.1</name>
    <name evidence="6" type="ORF">RvY_04620-1</name>
</gene>
<protein>
    <recommendedName>
        <fullName evidence="5">BRCT domain-containing protein</fullName>
    </recommendedName>
</protein>
<accession>A0A1D1UVR7</accession>
<evidence type="ECO:0000256" key="4">
    <source>
        <dbReference type="SAM" id="MobiDB-lite"/>
    </source>
</evidence>
<dbReference type="Gene3D" id="3.40.50.10190">
    <property type="entry name" value="BRCT domain"/>
    <property type="match status" value="2"/>
</dbReference>
<proteinExistence type="predicted"/>
<dbReference type="Proteomes" id="UP000186922">
    <property type="component" value="Unassembled WGS sequence"/>
</dbReference>
<dbReference type="EMBL" id="BDGG01000002">
    <property type="protein sequence ID" value="GAU92555.1"/>
    <property type="molecule type" value="Genomic_DNA"/>
</dbReference>